<feature type="region of interest" description="Disordered" evidence="1">
    <location>
        <begin position="81"/>
        <end position="115"/>
    </location>
</feature>
<dbReference type="Proteomes" id="UP000077202">
    <property type="component" value="Unassembled WGS sequence"/>
</dbReference>
<organism evidence="2 3">
    <name type="scientific">Marchantia polymorpha subsp. ruderalis</name>
    <dbReference type="NCBI Taxonomy" id="1480154"/>
    <lineage>
        <taxon>Eukaryota</taxon>
        <taxon>Viridiplantae</taxon>
        <taxon>Streptophyta</taxon>
        <taxon>Embryophyta</taxon>
        <taxon>Marchantiophyta</taxon>
        <taxon>Marchantiopsida</taxon>
        <taxon>Marchantiidae</taxon>
        <taxon>Marchantiales</taxon>
        <taxon>Marchantiaceae</taxon>
        <taxon>Marchantia</taxon>
    </lineage>
</organism>
<protein>
    <submittedName>
        <fullName evidence="2">Uncharacterized protein</fullName>
    </submittedName>
</protein>
<dbReference type="AlphaFoldDB" id="A0A176W3Y0"/>
<keyword evidence="3" id="KW-1185">Reference proteome</keyword>
<name>A0A176W3Y0_MARPO</name>
<dbReference type="EMBL" id="LVLJ01002055">
    <property type="protein sequence ID" value="OAE26886.1"/>
    <property type="molecule type" value="Genomic_DNA"/>
</dbReference>
<feature type="region of interest" description="Disordered" evidence="1">
    <location>
        <begin position="153"/>
        <end position="174"/>
    </location>
</feature>
<evidence type="ECO:0000313" key="2">
    <source>
        <dbReference type="EMBL" id="OAE26886.1"/>
    </source>
</evidence>
<sequence>MTSWQVGFVELALAGTPIHSARILWKATWQHVGEEKGGLINHLSPFLINFYRSMGCLTAEERIQFPLLSRANPGRFVRDVEVDRDSDEVPASAPPAQLRAKEEPRGARAPRKRKWDGDVKLNRRKLLTVPVKRRANIESALPKQKARKLILPAGNSADTERAATGRNLPASEEDVSTEVLGRSIDLPAPKAQMPSEEARAFGIGAFDARAVKGGVFGTCAFGSRAFGADAFGAETPGKLLRAKAGMRRHVCLRLKRLWWC</sequence>
<evidence type="ECO:0000256" key="1">
    <source>
        <dbReference type="SAM" id="MobiDB-lite"/>
    </source>
</evidence>
<comment type="caution">
    <text evidence="2">The sequence shown here is derived from an EMBL/GenBank/DDBJ whole genome shotgun (WGS) entry which is preliminary data.</text>
</comment>
<gene>
    <name evidence="2" type="ORF">AXG93_3257s1020</name>
</gene>
<proteinExistence type="predicted"/>
<accession>A0A176W3Y0</accession>
<reference evidence="2" key="1">
    <citation type="submission" date="2016-03" db="EMBL/GenBank/DDBJ databases">
        <title>Mechanisms controlling the formation of the plant cell surface in tip-growing cells are functionally conserved among land plants.</title>
        <authorList>
            <person name="Honkanen S."/>
            <person name="Jones V.A."/>
            <person name="Morieri G."/>
            <person name="Champion C."/>
            <person name="Hetherington A.J."/>
            <person name="Kelly S."/>
            <person name="Saint-Marcoux D."/>
            <person name="Proust H."/>
            <person name="Prescott H."/>
            <person name="Dolan L."/>
        </authorList>
    </citation>
    <scope>NUCLEOTIDE SEQUENCE [LARGE SCALE GENOMIC DNA]</scope>
    <source>
        <tissue evidence="2">Whole gametophyte</tissue>
    </source>
</reference>
<evidence type="ECO:0000313" key="3">
    <source>
        <dbReference type="Proteomes" id="UP000077202"/>
    </source>
</evidence>